<evidence type="ECO:0000313" key="1">
    <source>
        <dbReference type="EMBL" id="CAF4978645.1"/>
    </source>
</evidence>
<feature type="non-terminal residue" evidence="2">
    <location>
        <position position="1"/>
    </location>
</feature>
<evidence type="ECO:0000313" key="3">
    <source>
        <dbReference type="Proteomes" id="UP000681720"/>
    </source>
</evidence>
<dbReference type="Proteomes" id="UP000681967">
    <property type="component" value="Unassembled WGS sequence"/>
</dbReference>
<reference evidence="2" key="1">
    <citation type="submission" date="2021-02" db="EMBL/GenBank/DDBJ databases">
        <authorList>
            <person name="Nowell W R."/>
        </authorList>
    </citation>
    <scope>NUCLEOTIDE SEQUENCE</scope>
</reference>
<organism evidence="2 3">
    <name type="scientific">Rotaria magnacalcarata</name>
    <dbReference type="NCBI Taxonomy" id="392030"/>
    <lineage>
        <taxon>Eukaryota</taxon>
        <taxon>Metazoa</taxon>
        <taxon>Spiralia</taxon>
        <taxon>Gnathifera</taxon>
        <taxon>Rotifera</taxon>
        <taxon>Eurotatoria</taxon>
        <taxon>Bdelloidea</taxon>
        <taxon>Philodinida</taxon>
        <taxon>Philodinidae</taxon>
        <taxon>Rotaria</taxon>
    </lineage>
</organism>
<proteinExistence type="predicted"/>
<sequence length="26" mass="2794">LDLPAGPLLDEIKTVQHQVGFGDPSF</sequence>
<dbReference type="Proteomes" id="UP000681720">
    <property type="component" value="Unassembled WGS sequence"/>
</dbReference>
<dbReference type="EMBL" id="CAJOBH010197319">
    <property type="protein sequence ID" value="CAF4978645.1"/>
    <property type="molecule type" value="Genomic_DNA"/>
</dbReference>
<name>A0A8S3ILQ4_9BILA</name>
<protein>
    <submittedName>
        <fullName evidence="2">Uncharacterized protein</fullName>
    </submittedName>
</protein>
<dbReference type="AlphaFoldDB" id="A0A8S3ILQ4"/>
<evidence type="ECO:0000313" key="2">
    <source>
        <dbReference type="EMBL" id="CAF5201427.1"/>
    </source>
</evidence>
<comment type="caution">
    <text evidence="2">The sequence shown here is derived from an EMBL/GenBank/DDBJ whole genome shotgun (WGS) entry which is preliminary data.</text>
</comment>
<accession>A0A8S3ILQ4</accession>
<dbReference type="EMBL" id="CAJOBJ010346000">
    <property type="protein sequence ID" value="CAF5201427.1"/>
    <property type="molecule type" value="Genomic_DNA"/>
</dbReference>
<gene>
    <name evidence="1" type="ORF">BYL167_LOCUS54806</name>
    <name evidence="2" type="ORF">GIL414_LOCUS76719</name>
</gene>